<comment type="caution">
    <text evidence="3">The sequence shown here is derived from an EMBL/GenBank/DDBJ whole genome shotgun (WGS) entry which is preliminary data.</text>
</comment>
<dbReference type="Proteomes" id="UP000182762">
    <property type="component" value="Unassembled WGS sequence"/>
</dbReference>
<evidence type="ECO:0000313" key="3">
    <source>
        <dbReference type="EMBL" id="SFQ61439.1"/>
    </source>
</evidence>
<dbReference type="RefSeq" id="WP_061804713.1">
    <property type="nucleotide sequence ID" value="NZ_FOXX01000005.1"/>
</dbReference>
<dbReference type="InterPro" id="IPR041489">
    <property type="entry name" value="PDZ_6"/>
</dbReference>
<dbReference type="SMART" id="SM00228">
    <property type="entry name" value="PDZ"/>
    <property type="match status" value="1"/>
</dbReference>
<dbReference type="Pfam" id="PF17820">
    <property type="entry name" value="PDZ_6"/>
    <property type="match status" value="1"/>
</dbReference>
<feature type="transmembrane region" description="Helical" evidence="1">
    <location>
        <begin position="101"/>
        <end position="119"/>
    </location>
</feature>
<feature type="transmembrane region" description="Helical" evidence="1">
    <location>
        <begin position="14"/>
        <end position="33"/>
    </location>
</feature>
<dbReference type="GeneID" id="93710989"/>
<feature type="domain" description="PDZ" evidence="2">
    <location>
        <begin position="282"/>
        <end position="337"/>
    </location>
</feature>
<dbReference type="SUPFAM" id="SSF50156">
    <property type="entry name" value="PDZ domain-like"/>
    <property type="match status" value="1"/>
</dbReference>
<keyword evidence="1" id="KW-1133">Transmembrane helix</keyword>
<evidence type="ECO:0000256" key="1">
    <source>
        <dbReference type="SAM" id="Phobius"/>
    </source>
</evidence>
<dbReference type="InterPro" id="IPR001478">
    <property type="entry name" value="PDZ"/>
</dbReference>
<protein>
    <recommendedName>
        <fullName evidence="2">PDZ domain-containing protein</fullName>
    </recommendedName>
</protein>
<keyword evidence="4" id="KW-1185">Reference proteome</keyword>
<feature type="transmembrane region" description="Helical" evidence="1">
    <location>
        <begin position="53"/>
        <end position="70"/>
    </location>
</feature>
<dbReference type="PROSITE" id="PS50106">
    <property type="entry name" value="PDZ"/>
    <property type="match status" value="1"/>
</dbReference>
<organism evidence="3 4">
    <name type="scientific">Priestia endophytica DSM 13796</name>
    <dbReference type="NCBI Taxonomy" id="1121089"/>
    <lineage>
        <taxon>Bacteria</taxon>
        <taxon>Bacillati</taxon>
        <taxon>Bacillota</taxon>
        <taxon>Bacilli</taxon>
        <taxon>Bacillales</taxon>
        <taxon>Bacillaceae</taxon>
        <taxon>Priestia</taxon>
    </lineage>
</organism>
<feature type="transmembrane region" description="Helical" evidence="1">
    <location>
        <begin position="217"/>
        <end position="236"/>
    </location>
</feature>
<sequence length="391" mass="44145">MEILQEILLGLCRLFLHPLTYIAILVTYFIGLVRVKRERKHFRIRVFDFIYELRFLFWPGLAIGLLLSIITIAVGVVVPIGMIVLIGVLIFILSGPWTFRWLTPSYIIGLAVIVSLFLPREAGSDTFTRWMSEAGETNLSSLAILLALLVIAEGYLIWKYGSRATSPEIFKSKRGLPVGSHISQRLWLVPLFLLIPSEGFSAPFSWWPLLNINGQEFYFFFVPFSIGFFQRMKAMHPKQSVEFTGKRVLGLGIVTAVLAIPASFFPVFTVFIALVAIVGREWISISQRLEDARLPFFFTQRKNGSIVLGVLPKSPAEAMGIKVGEVIVRVNGEDIAGEQDFYQALQKNRALCKLEVLDLNNEIRIVQRALYDGEHHELGILFVEDHETSVG</sequence>
<name>A0A1I5ZY77_9BACI</name>
<keyword evidence="1" id="KW-0472">Membrane</keyword>
<feature type="transmembrane region" description="Helical" evidence="1">
    <location>
        <begin position="248"/>
        <end position="278"/>
    </location>
</feature>
<dbReference type="Gene3D" id="2.30.42.10">
    <property type="match status" value="1"/>
</dbReference>
<proteinExistence type="predicted"/>
<evidence type="ECO:0000259" key="2">
    <source>
        <dbReference type="PROSITE" id="PS50106"/>
    </source>
</evidence>
<gene>
    <name evidence="3" type="ORF">SAMN02745910_02337</name>
</gene>
<keyword evidence="1" id="KW-0812">Transmembrane</keyword>
<reference evidence="3 4" key="1">
    <citation type="submission" date="2016-10" db="EMBL/GenBank/DDBJ databases">
        <authorList>
            <person name="Varghese N."/>
            <person name="Submissions S."/>
        </authorList>
    </citation>
    <scope>NUCLEOTIDE SEQUENCE [LARGE SCALE GENOMIC DNA]</scope>
    <source>
        <strain evidence="3 4">DSM 13796</strain>
    </source>
</reference>
<dbReference type="InterPro" id="IPR036034">
    <property type="entry name" value="PDZ_sf"/>
</dbReference>
<feature type="transmembrane region" description="Helical" evidence="1">
    <location>
        <begin position="139"/>
        <end position="158"/>
    </location>
</feature>
<dbReference type="EMBL" id="FOXX01000005">
    <property type="protein sequence ID" value="SFQ61439.1"/>
    <property type="molecule type" value="Genomic_DNA"/>
</dbReference>
<evidence type="ECO:0000313" key="4">
    <source>
        <dbReference type="Proteomes" id="UP000182762"/>
    </source>
</evidence>
<accession>A0A1I5ZY77</accession>